<dbReference type="GO" id="GO:0030145">
    <property type="term" value="F:manganese ion binding"/>
    <property type="evidence" value="ECO:0007669"/>
    <property type="project" value="UniProtKB-UniRule"/>
</dbReference>
<feature type="domain" description="Thiamine pyrophosphate enzyme TPP-binding" evidence="7">
    <location>
        <begin position="376"/>
        <end position="502"/>
    </location>
</feature>
<keyword evidence="2 6" id="KW-0479">Metal-binding</keyword>
<comment type="catalytic activity">
    <reaction evidence="6">
        <text>isochorismate + 2-oxoglutarate + H(+) = 5-enolpyruvoyl-6-hydroxy-2-succinyl-cyclohex-3-ene-1-carboxylate + CO2</text>
        <dbReference type="Rhea" id="RHEA:25593"/>
        <dbReference type="ChEBI" id="CHEBI:15378"/>
        <dbReference type="ChEBI" id="CHEBI:16526"/>
        <dbReference type="ChEBI" id="CHEBI:16810"/>
        <dbReference type="ChEBI" id="CHEBI:29780"/>
        <dbReference type="ChEBI" id="CHEBI:58818"/>
        <dbReference type="EC" id="2.2.1.9"/>
    </reaction>
</comment>
<comment type="cofactor">
    <cofactor evidence="6">
        <name>thiamine diphosphate</name>
        <dbReference type="ChEBI" id="CHEBI:58937"/>
    </cofactor>
    <text evidence="6">Binds 1 thiamine pyrophosphate per subunit.</text>
</comment>
<comment type="function">
    <text evidence="6">Catalyzes the thiamine diphosphate-dependent decarboxylation of 2-oxoglutarate and the subsequent addition of the resulting succinic semialdehyde-thiamine pyrophosphate anion to isochorismate to yield 2-succinyl-5-enolpyruvyl-6-hydroxy-3-cyclohexene-1-carboxylate (SEPHCHC).</text>
</comment>
<evidence type="ECO:0000313" key="9">
    <source>
        <dbReference type="EMBL" id="EPD32445.1"/>
    </source>
</evidence>
<dbReference type="GO" id="GO:0030976">
    <property type="term" value="F:thiamine pyrophosphate binding"/>
    <property type="evidence" value="ECO:0007669"/>
    <property type="project" value="UniProtKB-UniRule"/>
</dbReference>
<proteinExistence type="inferred from homology"/>
<sequence>MSSWGLSQHVLANLIASGVRDFVLCPGSRNTPLSLTLVRCAREGLVNLHRRMDERAAGFLGLGVAKVTGVCALVVTSGSAVGNLLPAVMEAHASGVCLIVISADRPATLQASRSNQTTSQSGIFGAHCVHTANLYSNDDSPAAWASQTRRAVVAGLGLRTCRPGPVQINLGLDAPLTPEEGPGLAALVASVDFSLPAPRDPHLEDLEYVPGTVVLAADASADVGAAAAQVAEKACLPLLAEPSSNARHSSNAIWNYVPQLASGRIDEINRVLVYGHPTLSRPVTKLLSSADQVIAVGQFADWPDPGLTVTGVVDAVRVEPDKSDWLCSWQSPEPQPERELSGSSAVAQFLSHAGQNIFFGSSNSIRYADNCANWPKGTCYANRGLAGIDGAIATAAGIALASGKPTSALMGDLTFLYDAGALLIPAGQPQPDLRVVVLDDDGGAIFRSLEVGAAEFADDFTQAFGMPHGHDLAAIARGYGVDAQKVTTLDGLNSALSKPIDGLSVVVAAMPPVA</sequence>
<evidence type="ECO:0000256" key="5">
    <source>
        <dbReference type="ARBA" id="ARBA00023211"/>
    </source>
</evidence>
<dbReference type="Proteomes" id="UP000014417">
    <property type="component" value="Unassembled WGS sequence"/>
</dbReference>
<keyword evidence="1 6" id="KW-0808">Transferase</keyword>
<dbReference type="Pfam" id="PF02776">
    <property type="entry name" value="TPP_enzyme_N"/>
    <property type="match status" value="1"/>
</dbReference>
<evidence type="ECO:0000259" key="8">
    <source>
        <dbReference type="Pfam" id="PF02776"/>
    </source>
</evidence>
<dbReference type="PIRSF" id="PIRSF004983">
    <property type="entry name" value="MenD"/>
    <property type="match status" value="1"/>
</dbReference>
<keyword evidence="5 6" id="KW-0464">Manganese</keyword>
<dbReference type="GO" id="GO:0009234">
    <property type="term" value="P:menaquinone biosynthetic process"/>
    <property type="evidence" value="ECO:0007669"/>
    <property type="project" value="UniProtKB-UniRule"/>
</dbReference>
<dbReference type="Gene3D" id="3.40.50.970">
    <property type="match status" value="2"/>
</dbReference>
<dbReference type="OrthoDB" id="9791859at2"/>
<dbReference type="GO" id="GO:0000287">
    <property type="term" value="F:magnesium ion binding"/>
    <property type="evidence" value="ECO:0007669"/>
    <property type="project" value="UniProtKB-UniRule"/>
</dbReference>
<accession>S2W269</accession>
<feature type="domain" description="Thiamine pyrophosphate enzyme N-terminal TPP-binding" evidence="8">
    <location>
        <begin position="8"/>
        <end position="116"/>
    </location>
</feature>
<dbReference type="NCBIfam" id="TIGR00173">
    <property type="entry name" value="menD"/>
    <property type="match status" value="1"/>
</dbReference>
<evidence type="ECO:0000256" key="1">
    <source>
        <dbReference type="ARBA" id="ARBA00022679"/>
    </source>
</evidence>
<dbReference type="Pfam" id="PF02775">
    <property type="entry name" value="TPP_enzyme_C"/>
    <property type="match status" value="1"/>
</dbReference>
<evidence type="ECO:0000256" key="3">
    <source>
        <dbReference type="ARBA" id="ARBA00022842"/>
    </source>
</evidence>
<dbReference type="HOGENOM" id="CLU_006051_3_0_11"/>
<dbReference type="PANTHER" id="PTHR42916:SF1">
    <property type="entry name" value="PROTEIN PHYLLO, CHLOROPLASTIC"/>
    <property type="match status" value="1"/>
</dbReference>
<evidence type="ECO:0000259" key="7">
    <source>
        <dbReference type="Pfam" id="PF02775"/>
    </source>
</evidence>
<dbReference type="UniPathway" id="UPA01057">
    <property type="reaction ID" value="UER00164"/>
</dbReference>
<dbReference type="RefSeq" id="WP_016456820.1">
    <property type="nucleotide sequence ID" value="NZ_KE150269.1"/>
</dbReference>
<name>S2W269_9ACTN</name>
<keyword evidence="6" id="KW-0474">Menaquinone biosynthesis</keyword>
<dbReference type="InterPro" id="IPR004433">
    <property type="entry name" value="MenaQ_synth_MenD"/>
</dbReference>
<protein>
    <recommendedName>
        <fullName evidence="6">2-succinyl-5-enolpyruvyl-6-hydroxy-3-cyclohexene-1-carboxylate synthase</fullName>
        <shortName evidence="6">SEPHCHC synthase</shortName>
        <ecNumber evidence="6">2.2.1.9</ecNumber>
    </recommendedName>
    <alternativeName>
        <fullName evidence="6">Menaquinone biosynthesis protein MenD</fullName>
    </alternativeName>
</protein>
<dbReference type="CDD" id="cd07037">
    <property type="entry name" value="TPP_PYR_MenD"/>
    <property type="match status" value="1"/>
</dbReference>
<keyword evidence="10" id="KW-1185">Reference proteome</keyword>
<dbReference type="EC" id="2.2.1.9" evidence="6"/>
<dbReference type="GO" id="GO:0070204">
    <property type="term" value="F:2-succinyl-5-enolpyruvyl-6-hydroxy-3-cyclohexene-1-carboxylic-acid synthase activity"/>
    <property type="evidence" value="ECO:0007669"/>
    <property type="project" value="UniProtKB-UniRule"/>
</dbReference>
<dbReference type="InterPro" id="IPR029061">
    <property type="entry name" value="THDP-binding"/>
</dbReference>
<comment type="similarity">
    <text evidence="6">Belongs to the TPP enzyme family. MenD subfamily.</text>
</comment>
<dbReference type="AlphaFoldDB" id="S2W269"/>
<comment type="cofactor">
    <cofactor evidence="6">
        <name>Mg(2+)</name>
        <dbReference type="ChEBI" id="CHEBI:18420"/>
    </cofactor>
    <cofactor evidence="6">
        <name>Mn(2+)</name>
        <dbReference type="ChEBI" id="CHEBI:29035"/>
    </cofactor>
</comment>
<keyword evidence="4 6" id="KW-0786">Thiamine pyrophosphate</keyword>
<dbReference type="SUPFAM" id="SSF52518">
    <property type="entry name" value="Thiamin diphosphate-binding fold (THDP-binding)"/>
    <property type="match status" value="2"/>
</dbReference>
<comment type="caution">
    <text evidence="9">The sequence shown here is derived from an EMBL/GenBank/DDBJ whole genome shotgun (WGS) entry which is preliminary data.</text>
</comment>
<dbReference type="Gene3D" id="3.40.50.1220">
    <property type="entry name" value="TPP-binding domain"/>
    <property type="match status" value="1"/>
</dbReference>
<comment type="pathway">
    <text evidence="6">Quinol/quinone metabolism; menaquinone biosynthesis.</text>
</comment>
<reference evidence="9 10" key="1">
    <citation type="submission" date="2013-04" db="EMBL/GenBank/DDBJ databases">
        <title>The Genome Sequence of Propionimicrobium lymphophilum ACS-093-V-SCH5.</title>
        <authorList>
            <consortium name="The Broad Institute Genomics Platform"/>
            <person name="Earl A."/>
            <person name="Ward D."/>
            <person name="Feldgarden M."/>
            <person name="Gevers D."/>
            <person name="Saerens B."/>
            <person name="Vaneechoutte M."/>
            <person name="Walker B."/>
            <person name="Young S."/>
            <person name="Zeng Q."/>
            <person name="Gargeya S."/>
            <person name="Fitzgerald M."/>
            <person name="Haas B."/>
            <person name="Abouelleil A."/>
            <person name="Allen A.W."/>
            <person name="Alvarado L."/>
            <person name="Arachchi H.M."/>
            <person name="Berlin A.M."/>
            <person name="Chapman S.B."/>
            <person name="Gainer-Dewar J."/>
            <person name="Goldberg J."/>
            <person name="Griggs A."/>
            <person name="Gujja S."/>
            <person name="Hansen M."/>
            <person name="Howarth C."/>
            <person name="Imamovic A."/>
            <person name="Ireland A."/>
            <person name="Larimer J."/>
            <person name="McCowan C."/>
            <person name="Murphy C."/>
            <person name="Pearson M."/>
            <person name="Poon T.W."/>
            <person name="Priest M."/>
            <person name="Roberts A."/>
            <person name="Saif S."/>
            <person name="Shea T."/>
            <person name="Sisk P."/>
            <person name="Sykes S."/>
            <person name="Wortman J."/>
            <person name="Nusbaum C."/>
            <person name="Birren B."/>
        </authorList>
    </citation>
    <scope>NUCLEOTIDE SEQUENCE [LARGE SCALE GENOMIC DNA]</scope>
    <source>
        <strain evidence="9 10">ACS-093-V-SCH5</strain>
    </source>
</reference>
<evidence type="ECO:0000256" key="2">
    <source>
        <dbReference type="ARBA" id="ARBA00022723"/>
    </source>
</evidence>
<dbReference type="HAMAP" id="MF_01659">
    <property type="entry name" value="MenD"/>
    <property type="match status" value="1"/>
</dbReference>
<dbReference type="STRING" id="883161.HMPREF9306_02016"/>
<dbReference type="EMBL" id="AGZR01000009">
    <property type="protein sequence ID" value="EPD32445.1"/>
    <property type="molecule type" value="Genomic_DNA"/>
</dbReference>
<dbReference type="PANTHER" id="PTHR42916">
    <property type="entry name" value="2-SUCCINYL-5-ENOLPYRUVYL-6-HYDROXY-3-CYCLOHEXENE-1-CARBOXYLATE SYNTHASE"/>
    <property type="match status" value="1"/>
</dbReference>
<dbReference type="UniPathway" id="UPA00079"/>
<evidence type="ECO:0000256" key="6">
    <source>
        <dbReference type="HAMAP-Rule" id="MF_01659"/>
    </source>
</evidence>
<dbReference type="InterPro" id="IPR011766">
    <property type="entry name" value="TPP_enzyme_TPP-bd"/>
</dbReference>
<dbReference type="PATRIC" id="fig|883161.3.peg.2005"/>
<evidence type="ECO:0000256" key="4">
    <source>
        <dbReference type="ARBA" id="ARBA00023052"/>
    </source>
</evidence>
<gene>
    <name evidence="6" type="primary">menD</name>
    <name evidence="9" type="ORF">HMPREF9306_02016</name>
</gene>
<comment type="subunit">
    <text evidence="6">Homodimer.</text>
</comment>
<evidence type="ECO:0000313" key="10">
    <source>
        <dbReference type="Proteomes" id="UP000014417"/>
    </source>
</evidence>
<keyword evidence="3 6" id="KW-0460">Magnesium</keyword>
<comment type="pathway">
    <text evidence="6">Quinol/quinone metabolism; 1,4-dihydroxy-2-naphthoate biosynthesis; 1,4-dihydroxy-2-naphthoate from chorismate: step 2/7.</text>
</comment>
<dbReference type="InterPro" id="IPR012001">
    <property type="entry name" value="Thiamin_PyroP_enz_TPP-bd_dom"/>
</dbReference>
<organism evidence="9 10">
    <name type="scientific">Propionimicrobium lymphophilum ACS-093-V-SCH5</name>
    <dbReference type="NCBI Taxonomy" id="883161"/>
    <lineage>
        <taxon>Bacteria</taxon>
        <taxon>Bacillati</taxon>
        <taxon>Actinomycetota</taxon>
        <taxon>Actinomycetes</taxon>
        <taxon>Propionibacteriales</taxon>
        <taxon>Propionibacteriaceae</taxon>
        <taxon>Propionimicrobium</taxon>
    </lineage>
</organism>